<evidence type="ECO:0000313" key="1">
    <source>
        <dbReference type="EMBL" id="PKU87294.1"/>
    </source>
</evidence>
<protein>
    <submittedName>
        <fullName evidence="1">Uncharacterized protein</fullName>
    </submittedName>
</protein>
<dbReference type="EMBL" id="KZ501888">
    <property type="protein sequence ID" value="PKU87294.1"/>
    <property type="molecule type" value="Genomic_DNA"/>
</dbReference>
<sequence length="81" mass="9632">MKFCLVKISYVLTVSFHNKFKSINGYKNTLIFVFGLWSWNDKRQKHVRSSYIQLRGKIVRGEYHGPADEADWLNRVKPYAH</sequence>
<name>A0A2I0XHD7_9ASPA</name>
<dbReference type="Proteomes" id="UP000233837">
    <property type="component" value="Unassembled WGS sequence"/>
</dbReference>
<reference evidence="1 2" key="2">
    <citation type="journal article" date="2017" name="Nature">
        <title>The Apostasia genome and the evolution of orchids.</title>
        <authorList>
            <person name="Zhang G.Q."/>
            <person name="Liu K.W."/>
            <person name="Li Z."/>
            <person name="Lohaus R."/>
            <person name="Hsiao Y.Y."/>
            <person name="Niu S.C."/>
            <person name="Wang J.Y."/>
            <person name="Lin Y.C."/>
            <person name="Xu Q."/>
            <person name="Chen L.J."/>
            <person name="Yoshida K."/>
            <person name="Fujiwara S."/>
            <person name="Wang Z.W."/>
            <person name="Zhang Y.Q."/>
            <person name="Mitsuda N."/>
            <person name="Wang M."/>
            <person name="Liu G.H."/>
            <person name="Pecoraro L."/>
            <person name="Huang H.X."/>
            <person name="Xiao X.J."/>
            <person name="Lin M."/>
            <person name="Wu X.Y."/>
            <person name="Wu W.L."/>
            <person name="Chen Y.Y."/>
            <person name="Chang S.B."/>
            <person name="Sakamoto S."/>
            <person name="Ohme-Takagi M."/>
            <person name="Yagi M."/>
            <person name="Zeng S.J."/>
            <person name="Shen C.Y."/>
            <person name="Yeh C.M."/>
            <person name="Luo Y.B."/>
            <person name="Tsai W.C."/>
            <person name="Van de Peer Y."/>
            <person name="Liu Z.J."/>
        </authorList>
    </citation>
    <scope>NUCLEOTIDE SEQUENCE [LARGE SCALE GENOMIC DNA]</scope>
    <source>
        <tissue evidence="1">The whole plant</tissue>
    </source>
</reference>
<proteinExistence type="predicted"/>
<gene>
    <name evidence="1" type="ORF">MA16_Dca024327</name>
</gene>
<keyword evidence="2" id="KW-1185">Reference proteome</keyword>
<dbReference type="AlphaFoldDB" id="A0A2I0XHD7"/>
<accession>A0A2I0XHD7</accession>
<reference evidence="1 2" key="1">
    <citation type="journal article" date="2016" name="Sci. Rep.">
        <title>The Dendrobium catenatum Lindl. genome sequence provides insights into polysaccharide synthase, floral development and adaptive evolution.</title>
        <authorList>
            <person name="Zhang G.Q."/>
            <person name="Xu Q."/>
            <person name="Bian C."/>
            <person name="Tsai W.C."/>
            <person name="Yeh C.M."/>
            <person name="Liu K.W."/>
            <person name="Yoshida K."/>
            <person name="Zhang L.S."/>
            <person name="Chang S.B."/>
            <person name="Chen F."/>
            <person name="Shi Y."/>
            <person name="Su Y.Y."/>
            <person name="Zhang Y.Q."/>
            <person name="Chen L.J."/>
            <person name="Yin Y."/>
            <person name="Lin M."/>
            <person name="Huang H."/>
            <person name="Deng H."/>
            <person name="Wang Z.W."/>
            <person name="Zhu S.L."/>
            <person name="Zhao X."/>
            <person name="Deng C."/>
            <person name="Niu S.C."/>
            <person name="Huang J."/>
            <person name="Wang M."/>
            <person name="Liu G.H."/>
            <person name="Yang H.J."/>
            <person name="Xiao X.J."/>
            <person name="Hsiao Y.Y."/>
            <person name="Wu W.L."/>
            <person name="Chen Y.Y."/>
            <person name="Mitsuda N."/>
            <person name="Ohme-Takagi M."/>
            <person name="Luo Y.B."/>
            <person name="Van de Peer Y."/>
            <person name="Liu Z.J."/>
        </authorList>
    </citation>
    <scope>NUCLEOTIDE SEQUENCE [LARGE SCALE GENOMIC DNA]</scope>
    <source>
        <tissue evidence="1">The whole plant</tissue>
    </source>
</reference>
<evidence type="ECO:0000313" key="2">
    <source>
        <dbReference type="Proteomes" id="UP000233837"/>
    </source>
</evidence>
<organism evidence="1 2">
    <name type="scientific">Dendrobium catenatum</name>
    <dbReference type="NCBI Taxonomy" id="906689"/>
    <lineage>
        <taxon>Eukaryota</taxon>
        <taxon>Viridiplantae</taxon>
        <taxon>Streptophyta</taxon>
        <taxon>Embryophyta</taxon>
        <taxon>Tracheophyta</taxon>
        <taxon>Spermatophyta</taxon>
        <taxon>Magnoliopsida</taxon>
        <taxon>Liliopsida</taxon>
        <taxon>Asparagales</taxon>
        <taxon>Orchidaceae</taxon>
        <taxon>Epidendroideae</taxon>
        <taxon>Malaxideae</taxon>
        <taxon>Dendrobiinae</taxon>
        <taxon>Dendrobium</taxon>
    </lineage>
</organism>